<keyword evidence="3" id="KW-1185">Reference proteome</keyword>
<dbReference type="RefSeq" id="WP_190455054.1">
    <property type="nucleotide sequence ID" value="NZ_JAMPLM010000004.1"/>
</dbReference>
<evidence type="ECO:0000313" key="2">
    <source>
        <dbReference type="EMBL" id="MEP1058283.1"/>
    </source>
</evidence>
<comment type="caution">
    <text evidence="2">The sequence shown here is derived from an EMBL/GenBank/DDBJ whole genome shotgun (WGS) entry which is preliminary data.</text>
</comment>
<sequence>MTHDVSQWLTEIKTLRQQLVDAQQDREQAYSSAANWQRLYETEAQQRRTEASLARQTIAELKQEIQQLKGMASVATAEAADSTTIRAEVEKLQTVAELQDKLLESLIMRDQLTQALQTEQKNHAQTRQGLTTALGDAIDMLSKDKAQG</sequence>
<proteinExistence type="predicted"/>
<keyword evidence="1" id="KW-0175">Coiled coil</keyword>
<protein>
    <submittedName>
        <fullName evidence="2">Uncharacterized protein</fullName>
    </submittedName>
</protein>
<accession>A0ABV0KGA8</accession>
<dbReference type="EMBL" id="JAMPLM010000004">
    <property type="protein sequence ID" value="MEP1058283.1"/>
    <property type="molecule type" value="Genomic_DNA"/>
</dbReference>
<feature type="coiled-coil region" evidence="1">
    <location>
        <begin position="5"/>
        <end position="78"/>
    </location>
</feature>
<name>A0ABV0KGA8_9CYAN</name>
<evidence type="ECO:0000313" key="3">
    <source>
        <dbReference type="Proteomes" id="UP001476950"/>
    </source>
</evidence>
<organism evidence="2 3">
    <name type="scientific">Stenomitos frigidus AS-A4</name>
    <dbReference type="NCBI Taxonomy" id="2933935"/>
    <lineage>
        <taxon>Bacteria</taxon>
        <taxon>Bacillati</taxon>
        <taxon>Cyanobacteriota</taxon>
        <taxon>Cyanophyceae</taxon>
        <taxon>Leptolyngbyales</taxon>
        <taxon>Leptolyngbyaceae</taxon>
        <taxon>Stenomitos</taxon>
    </lineage>
</organism>
<evidence type="ECO:0000256" key="1">
    <source>
        <dbReference type="SAM" id="Coils"/>
    </source>
</evidence>
<reference evidence="2 3" key="1">
    <citation type="submission" date="2022-04" db="EMBL/GenBank/DDBJ databases">
        <title>Positive selection, recombination, and allopatry shape intraspecific diversity of widespread and dominant cyanobacteria.</title>
        <authorList>
            <person name="Wei J."/>
            <person name="Shu W."/>
            <person name="Hu C."/>
        </authorList>
    </citation>
    <scope>NUCLEOTIDE SEQUENCE [LARGE SCALE GENOMIC DNA]</scope>
    <source>
        <strain evidence="2 3">AS-A4</strain>
    </source>
</reference>
<dbReference type="Proteomes" id="UP001476950">
    <property type="component" value="Unassembled WGS sequence"/>
</dbReference>
<gene>
    <name evidence="2" type="ORF">NDI38_07495</name>
</gene>